<dbReference type="GO" id="GO:0008270">
    <property type="term" value="F:zinc ion binding"/>
    <property type="evidence" value="ECO:0007669"/>
    <property type="project" value="UniProtKB-KW"/>
</dbReference>
<keyword evidence="3" id="KW-0677">Repeat</keyword>
<dbReference type="PANTHER" id="PTHR46543:SF1">
    <property type="entry name" value="ZINC FINGER CCHC DOMAIN-CONTAINING PROTEIN 7"/>
    <property type="match status" value="1"/>
</dbReference>
<feature type="compositionally biased region" description="Polar residues" evidence="11">
    <location>
        <begin position="435"/>
        <end position="444"/>
    </location>
</feature>
<sequence>MEFNVFRDYCKAENSDDEETNRDIQSRLYSKIYYSSIGSKADVKPQTSTTDNDNLHKDVIVDKTSGPCNTPVKSNFTKDSRKVCSSIDSGSSKSNETESKPDVTSIDLENTSETLPMKVGNKSKLNTSLVSDENIQFSKDQIVCCNTDNIDRNSKSYNTGSTENIHVKTESESNNEGKSSEHEHVNHQNPTICIVNGNLQDPDNILNKYKFSKSFINNLYQKKYHHIEKRLQEIAENKEQARVKVNEANDQQEDSDKCKMNQQQEELDRYKKAISQLEEHTKYDTSSKTQKVHTVTQEISLVSDSDSEESILEVPIPPKPQPPVIQLQDSDDQDSDTSTDVDMDIDYSFIRTNKTYLPKVRERDARSDDTEDSTSTIIDGINDMSSLGDIMLNCTAVQKGASSIKEIMEMIQNVQSEQPKSSNEGREHSNECEIENSTESSHLLQTGKDNETESQLPSEAVTDSNIVYERDKSESINYAEDEMISNFSDVENIEKVNMEIVDANSRKRHFEDESEPSTSAIKETECTETKRLKMSPEIRNDEDYFFRPMSDELKAFYNESKGQENFDVKEIQSKMSKDPRLWAILDEDLMPGLFKTTKLGNKRCTNCNQFGHMKHSCSEPQKIVLCYICGKDGHKETRCPQKMCLTCGKKQNTFRKTCETCSKLYCNTCKAVGHVSTKCPDLWRRFHQTTTITEVNAPKSLSQVMKPANSLYCCNCTKRGHESSTCKEYRWSQHFPTPAFVSNYNELNETSTKKESDPDVIPLKKQKTCLIFTDEDLEGCRIVYAYGTFRTTKSNGEERIRKLCNAKLIPSDVESFMQGKVSPTFLDQFRQLVEFEVRVYYDLNKEPTIRIRSLVGHTRLLLEVFLFWLQLDDKDKTLSFLMHIPRNFNILIPFLDTKLKELTTNLKNPNCIWHQIKKTEKSLSEAADNIMIVRALSAKLIGARLELLKVFLTKPKFAKPVTKLKQIIKRHSKGKGCRSNGKMTTPSYLAAIINYNKIFLPRALKEGEVKCFLTNYNKSERKKQQNDCKEPNTESKCKEANTGCKKSQKKKKCNKNAYEQFIDQIRQSNMARQAANRNKNKAPNRVQPQRKCRIVTAPVERTLNNIQSDNEAAIRNMESNIIEITDVDHTDSMQSSHDQNIANDNVTNTVSTNVTSSEDNTTKQSEVIGAVETGSLQEQSGVIDSTPTSAKKKKSKKGKKGNSLGITENPIATIELSLQSKANQLTAEALKFELPYMNKAVDEIRKRINDKSLKQEHIDTLQRLVNMENDHRKYVSAFCNYLQ</sequence>
<evidence type="ECO:0000256" key="4">
    <source>
        <dbReference type="ARBA" id="ARBA00022771"/>
    </source>
</evidence>
<dbReference type="GO" id="GO:0031499">
    <property type="term" value="C:TRAMP complex"/>
    <property type="evidence" value="ECO:0007669"/>
    <property type="project" value="TreeGrafter"/>
</dbReference>
<evidence type="ECO:0000256" key="8">
    <source>
        <dbReference type="ARBA" id="ARBA00043023"/>
    </source>
</evidence>
<evidence type="ECO:0000256" key="10">
    <source>
        <dbReference type="SAM" id="Coils"/>
    </source>
</evidence>
<feature type="compositionally biased region" description="Low complexity" evidence="11">
    <location>
        <begin position="1143"/>
        <end position="1159"/>
    </location>
</feature>
<organism evidence="13 14">
    <name type="scientific">Ceratina calcarata</name>
    <dbReference type="NCBI Taxonomy" id="156304"/>
    <lineage>
        <taxon>Eukaryota</taxon>
        <taxon>Metazoa</taxon>
        <taxon>Ecdysozoa</taxon>
        <taxon>Arthropoda</taxon>
        <taxon>Hexapoda</taxon>
        <taxon>Insecta</taxon>
        <taxon>Pterygota</taxon>
        <taxon>Neoptera</taxon>
        <taxon>Endopterygota</taxon>
        <taxon>Hymenoptera</taxon>
        <taxon>Apocrita</taxon>
        <taxon>Aculeata</taxon>
        <taxon>Apoidea</taxon>
        <taxon>Anthophila</taxon>
        <taxon>Apidae</taxon>
        <taxon>Ceratina</taxon>
        <taxon>Zadontomerus</taxon>
    </lineage>
</organism>
<evidence type="ECO:0000256" key="2">
    <source>
        <dbReference type="ARBA" id="ARBA00022723"/>
    </source>
</evidence>
<feature type="domain" description="CCHC-type" evidence="12">
    <location>
        <begin position="603"/>
        <end position="619"/>
    </location>
</feature>
<evidence type="ECO:0000256" key="6">
    <source>
        <dbReference type="ARBA" id="ARBA00023242"/>
    </source>
</evidence>
<dbReference type="InterPro" id="IPR036875">
    <property type="entry name" value="Znf_CCHC_sf"/>
</dbReference>
<feature type="region of interest" description="Disordered" evidence="11">
    <location>
        <begin position="298"/>
        <end position="341"/>
    </location>
</feature>
<evidence type="ECO:0000313" key="13">
    <source>
        <dbReference type="Proteomes" id="UP000694925"/>
    </source>
</evidence>
<dbReference type="CDD" id="cd19757">
    <property type="entry name" value="Bbox1"/>
    <property type="match status" value="1"/>
</dbReference>
<accession>A0AAJ7JCG0</accession>
<dbReference type="GO" id="GO:0071036">
    <property type="term" value="P:nuclear polyadenylation-dependent snoRNA catabolic process"/>
    <property type="evidence" value="ECO:0007669"/>
    <property type="project" value="TreeGrafter"/>
</dbReference>
<dbReference type="InterPro" id="IPR051644">
    <property type="entry name" value="TRAMP_AT-DNA-binding"/>
</dbReference>
<name>A0AAJ7JCG0_9HYME</name>
<feature type="region of interest" description="Disordered" evidence="11">
    <location>
        <begin position="414"/>
        <end position="465"/>
    </location>
</feature>
<dbReference type="RefSeq" id="XP_017889798.1">
    <property type="nucleotide sequence ID" value="XM_018034309.2"/>
</dbReference>
<dbReference type="GO" id="GO:0071039">
    <property type="term" value="P:nuclear polyadenylation-dependent CUT catabolic process"/>
    <property type="evidence" value="ECO:0007669"/>
    <property type="project" value="TreeGrafter"/>
</dbReference>
<dbReference type="CTD" id="84186"/>
<evidence type="ECO:0000256" key="11">
    <source>
        <dbReference type="SAM" id="MobiDB-lite"/>
    </source>
</evidence>
<dbReference type="GO" id="GO:0071031">
    <property type="term" value="P:nuclear mRNA surveillance of mRNA 3'-end processing"/>
    <property type="evidence" value="ECO:0007669"/>
    <property type="project" value="TreeGrafter"/>
</dbReference>
<feature type="compositionally biased region" description="Polar residues" evidence="11">
    <location>
        <begin position="1132"/>
        <end position="1142"/>
    </location>
</feature>
<reference evidence="14" key="1">
    <citation type="submission" date="2025-08" db="UniProtKB">
        <authorList>
            <consortium name="RefSeq"/>
        </authorList>
    </citation>
    <scope>IDENTIFICATION</scope>
    <source>
        <tissue evidence="14">Whole body</tissue>
    </source>
</reference>
<evidence type="ECO:0000256" key="9">
    <source>
        <dbReference type="PROSITE-ProRule" id="PRU00047"/>
    </source>
</evidence>
<dbReference type="GO" id="GO:0071035">
    <property type="term" value="P:nuclear polyadenylation-dependent rRNA catabolic process"/>
    <property type="evidence" value="ECO:0007669"/>
    <property type="project" value="TreeGrafter"/>
</dbReference>
<evidence type="ECO:0000256" key="1">
    <source>
        <dbReference type="ARBA" id="ARBA00004123"/>
    </source>
</evidence>
<dbReference type="PANTHER" id="PTHR46543">
    <property type="entry name" value="ZINC FINGER CCHC DOMAIN-CONTAINING PROTEIN 7"/>
    <property type="match status" value="1"/>
</dbReference>
<proteinExistence type="predicted"/>
<dbReference type="KEGG" id="ccal:108630803"/>
<evidence type="ECO:0000256" key="3">
    <source>
        <dbReference type="ARBA" id="ARBA00022737"/>
    </source>
</evidence>
<dbReference type="GO" id="GO:0003723">
    <property type="term" value="F:RNA binding"/>
    <property type="evidence" value="ECO:0007669"/>
    <property type="project" value="TreeGrafter"/>
</dbReference>
<keyword evidence="13" id="KW-1185">Reference proteome</keyword>
<feature type="compositionally biased region" description="Acidic residues" evidence="11">
    <location>
        <begin position="329"/>
        <end position="341"/>
    </location>
</feature>
<dbReference type="SUPFAM" id="SSF57756">
    <property type="entry name" value="Retrovirus zinc finger-like domains"/>
    <property type="match status" value="1"/>
</dbReference>
<keyword evidence="5" id="KW-0862">Zinc</keyword>
<feature type="compositionally biased region" description="Polar residues" evidence="11">
    <location>
        <begin position="1174"/>
        <end position="1189"/>
    </location>
</feature>
<dbReference type="GO" id="GO:0071038">
    <property type="term" value="P:TRAMP-dependent tRNA surveillance pathway"/>
    <property type="evidence" value="ECO:0007669"/>
    <property type="project" value="TreeGrafter"/>
</dbReference>
<dbReference type="InterPro" id="IPR001878">
    <property type="entry name" value="Znf_CCHC"/>
</dbReference>
<feature type="coiled-coil region" evidence="10">
    <location>
        <begin position="217"/>
        <end position="280"/>
    </location>
</feature>
<dbReference type="PROSITE" id="PS50158">
    <property type="entry name" value="ZF_CCHC"/>
    <property type="match status" value="2"/>
</dbReference>
<feature type="compositionally biased region" description="Basic residues" evidence="11">
    <location>
        <begin position="1190"/>
        <end position="1200"/>
    </location>
</feature>
<dbReference type="GO" id="GO:0071037">
    <property type="term" value="P:nuclear polyadenylation-dependent snRNA catabolic process"/>
    <property type="evidence" value="ECO:0007669"/>
    <property type="project" value="TreeGrafter"/>
</dbReference>
<dbReference type="SMART" id="SM00343">
    <property type="entry name" value="ZnF_C2HC"/>
    <property type="match status" value="4"/>
</dbReference>
<keyword evidence="4 9" id="KW-0863">Zinc-finger</keyword>
<comment type="subcellular location">
    <subcellularLocation>
        <location evidence="1">Nucleus</location>
    </subcellularLocation>
</comment>
<evidence type="ECO:0000256" key="5">
    <source>
        <dbReference type="ARBA" id="ARBA00022833"/>
    </source>
</evidence>
<dbReference type="Gene3D" id="4.10.60.10">
    <property type="entry name" value="Zinc finger, CCHC-type"/>
    <property type="match status" value="2"/>
</dbReference>
<feature type="region of interest" description="Disordered" evidence="11">
    <location>
        <begin position="84"/>
        <end position="119"/>
    </location>
</feature>
<evidence type="ECO:0000259" key="12">
    <source>
        <dbReference type="PROSITE" id="PS50158"/>
    </source>
</evidence>
<protein>
    <recommendedName>
        <fullName evidence="7">Zinc finger CCHC domain-containing protein 7</fullName>
    </recommendedName>
    <alternativeName>
        <fullName evidence="8">TRAMP-like complex RNA-binding factor ZCCHC7</fullName>
    </alternativeName>
</protein>
<evidence type="ECO:0000256" key="7">
    <source>
        <dbReference type="ARBA" id="ARBA00041190"/>
    </source>
</evidence>
<feature type="compositionally biased region" description="Polar residues" evidence="11">
    <location>
        <begin position="453"/>
        <end position="465"/>
    </location>
</feature>
<gene>
    <name evidence="14" type="primary">LOC108630803</name>
</gene>
<dbReference type="GeneID" id="108630803"/>
<dbReference type="Proteomes" id="UP000694925">
    <property type="component" value="Unplaced"/>
</dbReference>
<keyword evidence="2" id="KW-0479">Metal-binding</keyword>
<feature type="domain" description="CCHC-type" evidence="12">
    <location>
        <begin position="626"/>
        <end position="641"/>
    </location>
</feature>
<evidence type="ECO:0000313" key="14">
    <source>
        <dbReference type="RefSeq" id="XP_017889798.1"/>
    </source>
</evidence>
<keyword evidence="6" id="KW-0539">Nucleus</keyword>
<feature type="region of interest" description="Disordered" evidence="11">
    <location>
        <begin position="1131"/>
        <end position="1205"/>
    </location>
</feature>
<keyword evidence="10" id="KW-0175">Coiled coil</keyword>